<keyword evidence="1" id="KW-1133">Transmembrane helix</keyword>
<evidence type="ECO:0000313" key="3">
    <source>
        <dbReference type="Proteomes" id="UP000004210"/>
    </source>
</evidence>
<feature type="transmembrane region" description="Helical" evidence="1">
    <location>
        <begin position="121"/>
        <end position="139"/>
    </location>
</feature>
<gene>
    <name evidence="2" type="ORF">UU9_03797</name>
</gene>
<sequence>MEGGSDMPQLVNLFLVIFGVIAVGAGLAGLRSNPASLVVLIVGIGVIALAYFSDRRRERRREERERADGRRRLDELTGRTWGPGDSLRVPRSVWVVPVGLLLAAAGAGVWHMGVTTVRQDWIPVLVGAVFLVSGGLILARTLPGIGRPALELTSAGFATPLNGRIAWRDVSGVFLHAVTHRNGVESFRLMFRVKQFARVATAIHWTDRLFATFRLGALARGVVDVGLPKSKEPPKVVYALARLLWKQATGHDHDWNPLMSDQYNEALQRMDAFTARMQEPDAVEASLADPERLSRDMAQLDQDMALIARERRRGLVQAKWVGGVLVVLMLLVFAWPWVGKLLRS</sequence>
<accession>I4VWV6</accession>
<evidence type="ECO:0000256" key="1">
    <source>
        <dbReference type="SAM" id="Phobius"/>
    </source>
</evidence>
<protein>
    <recommendedName>
        <fullName evidence="4">Transmembrane protein</fullName>
    </recommendedName>
</protein>
<dbReference type="EMBL" id="AJXU01000017">
    <property type="protein sequence ID" value="EIL91697.1"/>
    <property type="molecule type" value="Genomic_DNA"/>
</dbReference>
<evidence type="ECO:0000313" key="2">
    <source>
        <dbReference type="EMBL" id="EIL91697.1"/>
    </source>
</evidence>
<dbReference type="Proteomes" id="UP000004210">
    <property type="component" value="Unassembled WGS sequence"/>
</dbReference>
<organism evidence="2 3">
    <name type="scientific">Rhodanobacter fulvus Jip2</name>
    <dbReference type="NCBI Taxonomy" id="1163408"/>
    <lineage>
        <taxon>Bacteria</taxon>
        <taxon>Pseudomonadati</taxon>
        <taxon>Pseudomonadota</taxon>
        <taxon>Gammaproteobacteria</taxon>
        <taxon>Lysobacterales</taxon>
        <taxon>Rhodanobacteraceae</taxon>
        <taxon>Rhodanobacter</taxon>
    </lineage>
</organism>
<feature type="transmembrane region" description="Helical" evidence="1">
    <location>
        <begin position="93"/>
        <end position="115"/>
    </location>
</feature>
<reference evidence="2 3" key="1">
    <citation type="journal article" date="2012" name="J. Bacteriol.">
        <title>Genome sequences for six rhodanobacter strains, isolated from soils and the terrestrial subsurface, with variable denitrification capabilities.</title>
        <authorList>
            <person name="Kostka J.E."/>
            <person name="Green S.J."/>
            <person name="Rishishwar L."/>
            <person name="Prakash O."/>
            <person name="Katz L.S."/>
            <person name="Marino-Ramirez L."/>
            <person name="Jordan I.K."/>
            <person name="Munk C."/>
            <person name="Ivanova N."/>
            <person name="Mikhailova N."/>
            <person name="Watson D.B."/>
            <person name="Brown S.D."/>
            <person name="Palumbo A.V."/>
            <person name="Brooks S.C."/>
        </authorList>
    </citation>
    <scope>NUCLEOTIDE SEQUENCE [LARGE SCALE GENOMIC DNA]</scope>
    <source>
        <strain evidence="3">Jip2T</strain>
    </source>
</reference>
<dbReference type="AlphaFoldDB" id="I4VWV6"/>
<proteinExistence type="predicted"/>
<feature type="transmembrane region" description="Helical" evidence="1">
    <location>
        <begin position="12"/>
        <end position="29"/>
    </location>
</feature>
<keyword evidence="1" id="KW-0472">Membrane</keyword>
<comment type="caution">
    <text evidence="2">The sequence shown here is derived from an EMBL/GenBank/DDBJ whole genome shotgun (WGS) entry which is preliminary data.</text>
</comment>
<dbReference type="PATRIC" id="fig|1163408.3.peg.779"/>
<feature type="transmembrane region" description="Helical" evidence="1">
    <location>
        <begin position="35"/>
        <end position="52"/>
    </location>
</feature>
<keyword evidence="3" id="KW-1185">Reference proteome</keyword>
<name>I4VWV6_9GAMM</name>
<keyword evidence="1" id="KW-0812">Transmembrane</keyword>
<feature type="transmembrane region" description="Helical" evidence="1">
    <location>
        <begin position="320"/>
        <end position="338"/>
    </location>
</feature>
<evidence type="ECO:0008006" key="4">
    <source>
        <dbReference type="Google" id="ProtNLM"/>
    </source>
</evidence>